<dbReference type="PROSITE" id="PS51160">
    <property type="entry name" value="ACYLPHOSPHATASE_3"/>
    <property type="match status" value="1"/>
</dbReference>
<dbReference type="PROSITE" id="PS00150">
    <property type="entry name" value="ACYLPHOSPHATASE_1"/>
    <property type="match status" value="1"/>
</dbReference>
<name>A0A382Y2F2_9ZZZZ</name>
<dbReference type="AlphaFoldDB" id="A0A382Y2F2"/>
<dbReference type="InterPro" id="IPR036046">
    <property type="entry name" value="Acylphosphatase-like_dom_sf"/>
</dbReference>
<dbReference type="InterPro" id="IPR017968">
    <property type="entry name" value="Acylphosphatase_CS"/>
</dbReference>
<dbReference type="InterPro" id="IPR001792">
    <property type="entry name" value="Acylphosphatase-like_dom"/>
</dbReference>
<protein>
    <recommendedName>
        <fullName evidence="1">Acylphosphatase-like domain-containing protein</fullName>
    </recommendedName>
</protein>
<dbReference type="Gene3D" id="3.30.70.100">
    <property type="match status" value="1"/>
</dbReference>
<reference evidence="2" key="1">
    <citation type="submission" date="2018-05" db="EMBL/GenBank/DDBJ databases">
        <authorList>
            <person name="Lanie J.A."/>
            <person name="Ng W.-L."/>
            <person name="Kazmierczak K.M."/>
            <person name="Andrzejewski T.M."/>
            <person name="Davidsen T.M."/>
            <person name="Wayne K.J."/>
            <person name="Tettelin H."/>
            <person name="Glass J.I."/>
            <person name="Rusch D."/>
            <person name="Podicherti R."/>
            <person name="Tsui H.-C.T."/>
            <person name="Winkler M.E."/>
        </authorList>
    </citation>
    <scope>NUCLEOTIDE SEQUENCE</scope>
</reference>
<feature type="domain" description="Acylphosphatase-like" evidence="1">
    <location>
        <begin position="8"/>
        <end position="24"/>
    </location>
</feature>
<proteinExistence type="predicted"/>
<evidence type="ECO:0000313" key="2">
    <source>
        <dbReference type="EMBL" id="SVD77364.1"/>
    </source>
</evidence>
<accession>A0A382Y2F2</accession>
<dbReference type="EMBL" id="UINC01172339">
    <property type="protein sequence ID" value="SVD77364.1"/>
    <property type="molecule type" value="Genomic_DNA"/>
</dbReference>
<dbReference type="SUPFAM" id="SSF54975">
    <property type="entry name" value="Acylphosphatase/BLUF domain-like"/>
    <property type="match status" value="1"/>
</dbReference>
<evidence type="ECO:0000259" key="1">
    <source>
        <dbReference type="PROSITE" id="PS51160"/>
    </source>
</evidence>
<gene>
    <name evidence="2" type="ORF">METZ01_LOCUS430218</name>
</gene>
<sequence>MTNTELKTYRLIIKGKVQGVGFRH</sequence>
<feature type="non-terminal residue" evidence="2">
    <location>
        <position position="24"/>
    </location>
</feature>
<organism evidence="2">
    <name type="scientific">marine metagenome</name>
    <dbReference type="NCBI Taxonomy" id="408172"/>
    <lineage>
        <taxon>unclassified sequences</taxon>
        <taxon>metagenomes</taxon>
        <taxon>ecological metagenomes</taxon>
    </lineage>
</organism>